<feature type="region of interest" description="Disordered" evidence="1">
    <location>
        <begin position="110"/>
        <end position="143"/>
    </location>
</feature>
<name>A0A7S2A4Y8_9STRA</name>
<evidence type="ECO:0000256" key="1">
    <source>
        <dbReference type="SAM" id="MobiDB-lite"/>
    </source>
</evidence>
<feature type="region of interest" description="Disordered" evidence="1">
    <location>
        <begin position="1"/>
        <end position="57"/>
    </location>
</feature>
<organism evidence="2">
    <name type="scientific">Ditylum brightwellii</name>
    <dbReference type="NCBI Taxonomy" id="49249"/>
    <lineage>
        <taxon>Eukaryota</taxon>
        <taxon>Sar</taxon>
        <taxon>Stramenopiles</taxon>
        <taxon>Ochrophyta</taxon>
        <taxon>Bacillariophyta</taxon>
        <taxon>Mediophyceae</taxon>
        <taxon>Lithodesmiophycidae</taxon>
        <taxon>Lithodesmiales</taxon>
        <taxon>Lithodesmiaceae</taxon>
        <taxon>Ditylum</taxon>
    </lineage>
</organism>
<gene>
    <name evidence="2" type="ORF">DBRI1063_LOCUS25341</name>
</gene>
<protein>
    <submittedName>
        <fullName evidence="2">Uncharacterized protein</fullName>
    </submittedName>
</protein>
<accession>A0A7S2A4Y8</accession>
<evidence type="ECO:0000313" key="2">
    <source>
        <dbReference type="EMBL" id="CAD9358076.1"/>
    </source>
</evidence>
<dbReference type="AlphaFoldDB" id="A0A7S2A4Y8"/>
<feature type="compositionally biased region" description="Polar residues" evidence="1">
    <location>
        <begin position="16"/>
        <end position="36"/>
    </location>
</feature>
<reference evidence="2" key="1">
    <citation type="submission" date="2021-01" db="EMBL/GenBank/DDBJ databases">
        <authorList>
            <person name="Corre E."/>
            <person name="Pelletier E."/>
            <person name="Niang G."/>
            <person name="Scheremetjew M."/>
            <person name="Finn R."/>
            <person name="Kale V."/>
            <person name="Holt S."/>
            <person name="Cochrane G."/>
            <person name="Meng A."/>
            <person name="Brown T."/>
            <person name="Cohen L."/>
        </authorList>
    </citation>
    <scope>NUCLEOTIDE SEQUENCE</scope>
    <source>
        <strain evidence="2">Pop2</strain>
    </source>
</reference>
<dbReference type="EMBL" id="HBGN01039601">
    <property type="protein sequence ID" value="CAD9358076.1"/>
    <property type="molecule type" value="Transcribed_RNA"/>
</dbReference>
<feature type="compositionally biased region" description="Low complexity" evidence="1">
    <location>
        <begin position="113"/>
        <end position="123"/>
    </location>
</feature>
<sequence>MSPGEKFIVEIPPAKTVQQPTQKPISHSGVNPTTPAIHSAMEDLPPTAPPPQSVDNISEENHGRAVINVTVPPGVPPGASLYVQVPGEEGRTVKAVVPPGVSEFQVPYEPANGSGSSSKTTSTVAPTPAHVQTMSPPQPSQMQGAKAGQSLMLVRVPPGTSPGSTIHVQIPGENRRVAAVVPPDVSEFHVAYDPAPAKEKQLLVKVPPGTQPGSIIHVQIPGENRVVSATVPPGVSEFMVSYPAES</sequence>
<proteinExistence type="predicted"/>